<feature type="transmembrane region" description="Helical" evidence="8">
    <location>
        <begin position="45"/>
        <end position="63"/>
    </location>
</feature>
<dbReference type="Pfam" id="PF04239">
    <property type="entry name" value="DUF421"/>
    <property type="match status" value="1"/>
</dbReference>
<evidence type="ECO:0000256" key="8">
    <source>
        <dbReference type="SAM" id="Phobius"/>
    </source>
</evidence>
<evidence type="ECO:0000256" key="6">
    <source>
        <dbReference type="ARBA" id="ARBA00023136"/>
    </source>
</evidence>
<keyword evidence="3" id="KW-1003">Cell membrane</keyword>
<evidence type="ECO:0000259" key="9">
    <source>
        <dbReference type="Pfam" id="PF04239"/>
    </source>
</evidence>
<feature type="domain" description="YetF C-terminal" evidence="9">
    <location>
        <begin position="89"/>
        <end position="158"/>
    </location>
</feature>
<organism evidence="10 11">
    <name type="scientific">Pigmentiphaga litoralis</name>
    <dbReference type="NCBI Taxonomy" id="516702"/>
    <lineage>
        <taxon>Bacteria</taxon>
        <taxon>Pseudomonadati</taxon>
        <taxon>Pseudomonadota</taxon>
        <taxon>Betaproteobacteria</taxon>
        <taxon>Burkholderiales</taxon>
        <taxon>Alcaligenaceae</taxon>
        <taxon>Pigmentiphaga</taxon>
    </lineage>
</organism>
<dbReference type="InterPro" id="IPR007353">
    <property type="entry name" value="DUF421"/>
</dbReference>
<feature type="region of interest" description="Disordered" evidence="7">
    <location>
        <begin position="218"/>
        <end position="246"/>
    </location>
</feature>
<dbReference type="EMBL" id="JACBYR010000001">
    <property type="protein sequence ID" value="NYE83971.1"/>
    <property type="molecule type" value="Genomic_DNA"/>
</dbReference>
<evidence type="ECO:0000256" key="5">
    <source>
        <dbReference type="ARBA" id="ARBA00022989"/>
    </source>
</evidence>
<evidence type="ECO:0000313" key="11">
    <source>
        <dbReference type="Proteomes" id="UP000542125"/>
    </source>
</evidence>
<dbReference type="AlphaFoldDB" id="A0A7Y9LPG0"/>
<dbReference type="RefSeq" id="WP_179587715.1">
    <property type="nucleotide sequence ID" value="NZ_JACBYR010000001.1"/>
</dbReference>
<dbReference type="InterPro" id="IPR023090">
    <property type="entry name" value="UPF0702_alpha/beta_dom_sf"/>
</dbReference>
<protein>
    <submittedName>
        <fullName evidence="10">Uncharacterized membrane protein YcaP (DUF421 family)</fullName>
    </submittedName>
</protein>
<keyword evidence="5 8" id="KW-1133">Transmembrane helix</keyword>
<evidence type="ECO:0000256" key="1">
    <source>
        <dbReference type="ARBA" id="ARBA00004651"/>
    </source>
</evidence>
<feature type="transmembrane region" description="Helical" evidence="8">
    <location>
        <begin position="69"/>
        <end position="88"/>
    </location>
</feature>
<evidence type="ECO:0000256" key="4">
    <source>
        <dbReference type="ARBA" id="ARBA00022692"/>
    </source>
</evidence>
<name>A0A7Y9LPG0_9BURK</name>
<evidence type="ECO:0000256" key="3">
    <source>
        <dbReference type="ARBA" id="ARBA00022475"/>
    </source>
</evidence>
<evidence type="ECO:0000313" key="10">
    <source>
        <dbReference type="EMBL" id="NYE83971.1"/>
    </source>
</evidence>
<keyword evidence="11" id="KW-1185">Reference proteome</keyword>
<dbReference type="PANTHER" id="PTHR34582">
    <property type="entry name" value="UPF0702 TRANSMEMBRANE PROTEIN YCAP"/>
    <property type="match status" value="1"/>
</dbReference>
<dbReference type="Proteomes" id="UP000542125">
    <property type="component" value="Unassembled WGS sequence"/>
</dbReference>
<comment type="similarity">
    <text evidence="2">Belongs to the UPF0702 family.</text>
</comment>
<evidence type="ECO:0000256" key="7">
    <source>
        <dbReference type="SAM" id="MobiDB-lite"/>
    </source>
</evidence>
<keyword evidence="4 8" id="KW-0812">Transmembrane</keyword>
<dbReference type="Gene3D" id="3.30.240.20">
    <property type="entry name" value="bsu07140 like domains"/>
    <property type="match status" value="1"/>
</dbReference>
<evidence type="ECO:0000256" key="2">
    <source>
        <dbReference type="ARBA" id="ARBA00006448"/>
    </source>
</evidence>
<reference evidence="10 11" key="1">
    <citation type="submission" date="2020-07" db="EMBL/GenBank/DDBJ databases">
        <title>Genomic Encyclopedia of Type Strains, Phase IV (KMG-V): Genome sequencing to study the core and pangenomes of soil and plant-associated prokaryotes.</title>
        <authorList>
            <person name="Whitman W."/>
        </authorList>
    </citation>
    <scope>NUCLEOTIDE SEQUENCE [LARGE SCALE GENOMIC DNA]</scope>
    <source>
        <strain evidence="10 11">SAS40</strain>
    </source>
</reference>
<dbReference type="PANTHER" id="PTHR34582:SF6">
    <property type="entry name" value="UPF0702 TRANSMEMBRANE PROTEIN YCAP"/>
    <property type="match status" value="1"/>
</dbReference>
<feature type="transmembrane region" description="Helical" evidence="8">
    <location>
        <begin position="14"/>
        <end position="33"/>
    </location>
</feature>
<dbReference type="GO" id="GO:0005886">
    <property type="term" value="C:plasma membrane"/>
    <property type="evidence" value="ECO:0007669"/>
    <property type="project" value="UniProtKB-SubCell"/>
</dbReference>
<comment type="caution">
    <text evidence="10">The sequence shown here is derived from an EMBL/GenBank/DDBJ whole genome shotgun (WGS) entry which is preliminary data.</text>
</comment>
<proteinExistence type="inferred from homology"/>
<sequence length="246" mass="26782">MLIGDAPWPFLIEVLWRAGVMYVLLLVFMRLMGKRFAAQLTTNELAVVLMLGAAIGVPIQVVTQGILPALIVLAITMGLQRGLAWLSFRSRKLETLAQGDVSVLVQDGRYLLDQLNGLRLSREMLASELRALNVQHLGELRRVYVEASGGLSLIRFRDPRPGLSLSPDAGGANDDHLTLPDLRACWRCGHVEAPTEKGLGACVFCGCDQWRAAVRKAVAPARQTPDDTDGSDKDPTDSKAATRKLG</sequence>
<gene>
    <name evidence="10" type="ORF">FHW18_003242</name>
</gene>
<accession>A0A7Y9LPG0</accession>
<comment type="subcellular location">
    <subcellularLocation>
        <location evidence="1">Cell membrane</location>
        <topology evidence="1">Multi-pass membrane protein</topology>
    </subcellularLocation>
</comment>
<keyword evidence="6 8" id="KW-0472">Membrane</keyword>